<name>A0A167PX25_CALVF</name>
<evidence type="ECO:0000313" key="3">
    <source>
        <dbReference type="Proteomes" id="UP000076738"/>
    </source>
</evidence>
<accession>A0A167PX25</accession>
<feature type="region of interest" description="Disordered" evidence="1">
    <location>
        <begin position="472"/>
        <end position="539"/>
    </location>
</feature>
<dbReference type="OrthoDB" id="10663669at2759"/>
<evidence type="ECO:0000256" key="1">
    <source>
        <dbReference type="SAM" id="MobiDB-lite"/>
    </source>
</evidence>
<proteinExistence type="predicted"/>
<dbReference type="AlphaFoldDB" id="A0A167PX25"/>
<feature type="region of interest" description="Disordered" evidence="1">
    <location>
        <begin position="437"/>
        <end position="459"/>
    </location>
</feature>
<dbReference type="EMBL" id="KV417273">
    <property type="protein sequence ID" value="KZO99208.1"/>
    <property type="molecule type" value="Genomic_DNA"/>
</dbReference>
<reference evidence="2 3" key="1">
    <citation type="journal article" date="2016" name="Mol. Biol. Evol.">
        <title>Comparative Genomics of Early-Diverging Mushroom-Forming Fungi Provides Insights into the Origins of Lignocellulose Decay Capabilities.</title>
        <authorList>
            <person name="Nagy L.G."/>
            <person name="Riley R."/>
            <person name="Tritt A."/>
            <person name="Adam C."/>
            <person name="Daum C."/>
            <person name="Floudas D."/>
            <person name="Sun H."/>
            <person name="Yadav J.S."/>
            <person name="Pangilinan J."/>
            <person name="Larsson K.H."/>
            <person name="Matsuura K."/>
            <person name="Barry K."/>
            <person name="Labutti K."/>
            <person name="Kuo R."/>
            <person name="Ohm R.A."/>
            <person name="Bhattacharya S.S."/>
            <person name="Shirouzu T."/>
            <person name="Yoshinaga Y."/>
            <person name="Martin F.M."/>
            <person name="Grigoriev I.V."/>
            <person name="Hibbett D.S."/>
        </authorList>
    </citation>
    <scope>NUCLEOTIDE SEQUENCE [LARGE SCALE GENOMIC DNA]</scope>
    <source>
        <strain evidence="2 3">TUFC12733</strain>
    </source>
</reference>
<gene>
    <name evidence="2" type="ORF">CALVIDRAFT_596308</name>
</gene>
<dbReference type="Proteomes" id="UP000076738">
    <property type="component" value="Unassembled WGS sequence"/>
</dbReference>
<organism evidence="2 3">
    <name type="scientific">Calocera viscosa (strain TUFC12733)</name>
    <dbReference type="NCBI Taxonomy" id="1330018"/>
    <lineage>
        <taxon>Eukaryota</taxon>
        <taxon>Fungi</taxon>
        <taxon>Dikarya</taxon>
        <taxon>Basidiomycota</taxon>
        <taxon>Agaricomycotina</taxon>
        <taxon>Dacrymycetes</taxon>
        <taxon>Dacrymycetales</taxon>
        <taxon>Dacrymycetaceae</taxon>
        <taxon>Calocera</taxon>
    </lineage>
</organism>
<sequence length="539" mass="60692">MISTLTMAWVTEGRSSGTRIGRITRQSRMNEVVHCLTYPYSAVRPHGLKSLKFLIHVLGDRHSGMQIGCRRLVSGDRMPVINEGTYLHMERGLTLIHSASPDRGYVCGALEYWTYFLDQRPIPSSFVEKYTGLLAHLLEVDNLSCCSAEDSWAPRYPKTVTSYGRWIAPCLELLYRPRNDVLTEDQRRYFRQSLLRCLGQSLELCDMESFASLASLLQVLFASEETSTPTEASWNELKLVIPLIISKLKDFRDMEYWPISNCWSILTSFHEREWPKPPIIQSCDEDHVPLAQDAEIVGPEIDPGSYASHMLRHGVVSALLGRGNAFLHTRIFRTVLSITWEGLRRERLGVDGHSELLMGLKWKFWLQEMRLHGIRHITRLKKPERSLEWQKKLQDCLSWMLRDIPDDVHASGVLEEYFRRTRVRIVPAAGEMVPVSADIGTSEGGGGELGAEAAGREDGRRELGAELAVREEAQAGEEAAVNTDASVGAATSVDKDEERGVNMDAQAGGGREATRFEKGEGEGDVNPVRQQHLCSEEEP</sequence>
<keyword evidence="3" id="KW-1185">Reference proteome</keyword>
<protein>
    <submittedName>
        <fullName evidence="2">Uncharacterized protein</fullName>
    </submittedName>
</protein>
<feature type="compositionally biased region" description="Basic and acidic residues" evidence="1">
    <location>
        <begin position="512"/>
        <end position="521"/>
    </location>
</feature>
<evidence type="ECO:0000313" key="2">
    <source>
        <dbReference type="EMBL" id="KZO99208.1"/>
    </source>
</evidence>